<name>A0A2N1DXQ5_PSEFL</name>
<dbReference type="RefSeq" id="WP_083217970.1">
    <property type="nucleotide sequence ID" value="NZ_JACYWT010000001.1"/>
</dbReference>
<evidence type="ECO:0000313" key="2">
    <source>
        <dbReference type="EMBL" id="PKH15627.1"/>
    </source>
</evidence>
<dbReference type="EMBL" id="NVXX01000043">
    <property type="protein sequence ID" value="PKH15627.1"/>
    <property type="molecule type" value="Genomic_DNA"/>
</dbReference>
<proteinExistence type="predicted"/>
<dbReference type="Proteomes" id="UP000233564">
    <property type="component" value="Unassembled WGS sequence"/>
</dbReference>
<evidence type="ECO:0000313" key="3">
    <source>
        <dbReference type="Proteomes" id="UP000233564"/>
    </source>
</evidence>
<organism evidence="2 3">
    <name type="scientific">Pseudomonas fluorescens</name>
    <dbReference type="NCBI Taxonomy" id="294"/>
    <lineage>
        <taxon>Bacteria</taxon>
        <taxon>Pseudomonadati</taxon>
        <taxon>Pseudomonadota</taxon>
        <taxon>Gammaproteobacteria</taxon>
        <taxon>Pseudomonadales</taxon>
        <taxon>Pseudomonadaceae</taxon>
        <taxon>Pseudomonas</taxon>
    </lineage>
</organism>
<sequence length="239" mass="26780">MTFWLILEEKHMLISPRYKPIVFGGPSLELAMEKYGKYFDFRPPIRRGDLEALAGDKRRSGCVLITDGVFGSTLSVSPVECLRVLQKGWLLLGSSSMGALRAADCNSAGMVGVGHVYMGYQLGYYKSDADVSVVYAGVPSKEITISYVHADYIGRILQRSQSLSSVNHRKFLSFLRRTPWYDRNRKSVASEFSIAHGKGELAEVFLDMSHDASCHPKKLDALLACDYIWGLYKKRGLHE</sequence>
<reference evidence="2 3" key="1">
    <citation type="submission" date="2017-08" db="EMBL/GenBank/DDBJ databases">
        <authorList>
            <person name="de Groot N.N."/>
        </authorList>
    </citation>
    <scope>NUCLEOTIDE SEQUENCE [LARGE SCALE GENOMIC DNA]</scope>
    <source>
        <strain evidence="2 3">PfR 37</strain>
    </source>
</reference>
<dbReference type="AlphaFoldDB" id="A0A2N1DXQ5"/>
<accession>A0A2N1DXQ5</accession>
<dbReference type="Pfam" id="PF07812">
    <property type="entry name" value="TfuA"/>
    <property type="match status" value="1"/>
</dbReference>
<evidence type="ECO:0000259" key="1">
    <source>
        <dbReference type="Pfam" id="PF07812"/>
    </source>
</evidence>
<gene>
    <name evidence="2" type="ORF">CIB54_23050</name>
</gene>
<protein>
    <recommendedName>
        <fullName evidence="1">TfuA-like core domain-containing protein</fullName>
    </recommendedName>
</protein>
<comment type="caution">
    <text evidence="2">The sequence shown here is derived from an EMBL/GenBank/DDBJ whole genome shotgun (WGS) entry which is preliminary data.</text>
</comment>
<dbReference type="InterPro" id="IPR012924">
    <property type="entry name" value="TfuA_core"/>
</dbReference>
<feature type="domain" description="TfuA-like core" evidence="1">
    <location>
        <begin position="67"/>
        <end position="183"/>
    </location>
</feature>